<dbReference type="EMBL" id="BFBR01000012">
    <property type="protein sequence ID" value="GBF59332.1"/>
    <property type="molecule type" value="Genomic_DNA"/>
</dbReference>
<dbReference type="RefSeq" id="WP_192576382.1">
    <property type="nucleotide sequence ID" value="NZ_BFBR01000012.1"/>
</dbReference>
<evidence type="ECO:0000313" key="1">
    <source>
        <dbReference type="EMBL" id="GBF59332.1"/>
    </source>
</evidence>
<sequence>MARRIATYDPINWNLTAQTASGGLARLSFLVRAARVWAGASRTMTREKG</sequence>
<protein>
    <submittedName>
        <fullName evidence="1">Uncharacterized protein</fullName>
    </submittedName>
</protein>
<organism evidence="1 2">
    <name type="scientific">Candidatus Phycosocius bacilliformis</name>
    <dbReference type="NCBI Taxonomy" id="1445552"/>
    <lineage>
        <taxon>Bacteria</taxon>
        <taxon>Pseudomonadati</taxon>
        <taxon>Pseudomonadota</taxon>
        <taxon>Alphaproteobacteria</taxon>
        <taxon>Caulobacterales</taxon>
        <taxon>Caulobacterales incertae sedis</taxon>
        <taxon>Candidatus Phycosocius</taxon>
    </lineage>
</organism>
<comment type="caution">
    <text evidence="1">The sequence shown here is derived from an EMBL/GenBank/DDBJ whole genome shotgun (WGS) entry which is preliminary data.</text>
</comment>
<reference evidence="1 2" key="1">
    <citation type="journal article" date="2018" name="Genome Announc.">
        <title>Draft Genome Sequence of "Candidatus Phycosocius bacilliformis," an Alphaproteobacterial Ectosymbiont of the Hydrocarbon-Producing Green Alga Botryococcus braunii.</title>
        <authorList>
            <person name="Tanabe Y."/>
            <person name="Yamaguchi H."/>
            <person name="Watanabe M.M."/>
        </authorList>
    </citation>
    <scope>NUCLEOTIDE SEQUENCE [LARGE SCALE GENOMIC DNA]</scope>
    <source>
        <strain evidence="1 2">BOTRYCO-2</strain>
    </source>
</reference>
<proteinExistence type="predicted"/>
<evidence type="ECO:0000313" key="2">
    <source>
        <dbReference type="Proteomes" id="UP000245086"/>
    </source>
</evidence>
<gene>
    <name evidence="1" type="ORF">PbB2_03027</name>
</gene>
<accession>A0A2P2EE41</accession>
<dbReference type="AlphaFoldDB" id="A0A2P2EE41"/>
<keyword evidence="2" id="KW-1185">Reference proteome</keyword>
<name>A0A2P2EE41_9PROT</name>
<dbReference type="Proteomes" id="UP000245086">
    <property type="component" value="Unassembled WGS sequence"/>
</dbReference>